<proteinExistence type="predicted"/>
<dbReference type="NCBIfam" id="TIGR04183">
    <property type="entry name" value="Por_Secre_tail"/>
    <property type="match status" value="1"/>
</dbReference>
<dbReference type="Gene3D" id="2.60.40.4070">
    <property type="match status" value="1"/>
</dbReference>
<reference evidence="1" key="1">
    <citation type="submission" date="2020-07" db="EMBL/GenBank/DDBJ databases">
        <title>Huge and variable diversity of episymbiotic CPR bacteria and DPANN archaea in groundwater ecosystems.</title>
        <authorList>
            <person name="He C.Y."/>
            <person name="Keren R."/>
            <person name="Whittaker M."/>
            <person name="Farag I.F."/>
            <person name="Doudna J."/>
            <person name="Cate J.H.D."/>
            <person name="Banfield J.F."/>
        </authorList>
    </citation>
    <scope>NUCLEOTIDE SEQUENCE</scope>
    <source>
        <strain evidence="1">NC_groundwater_1520_Pr4_B-0.1um_53_5</strain>
    </source>
</reference>
<evidence type="ECO:0000313" key="1">
    <source>
        <dbReference type="EMBL" id="MBI4726716.1"/>
    </source>
</evidence>
<name>A0A933I8Z7_UNCT6</name>
<accession>A0A933I8Z7</accession>
<organism evidence="1 2">
    <name type="scientific">candidate division TA06 bacterium</name>
    <dbReference type="NCBI Taxonomy" id="2250710"/>
    <lineage>
        <taxon>Bacteria</taxon>
        <taxon>Bacteria division TA06</taxon>
    </lineage>
</organism>
<evidence type="ECO:0000313" key="2">
    <source>
        <dbReference type="Proteomes" id="UP000736328"/>
    </source>
</evidence>
<dbReference type="EMBL" id="JACQXR010000075">
    <property type="protein sequence ID" value="MBI4726716.1"/>
    <property type="molecule type" value="Genomic_DNA"/>
</dbReference>
<sequence>MAVDKQNMVHAAWHVDSDTGGIYYSRWNWSSWTAPVEMAPDSNIKMAWPDIALDSNSYPHIITSDYRSSLGYPLAYFRYNGASWIKMANPPDTSTGQSCFPRISIGSNDTVHLVWEERIPGSPGHYVSFYSYGKNNVWSKPLGFMDTIETPTPQILVINKKVYCFLNPGIGSYFVGVYLTVRDSAGQWFSPQPLTTAMHTLLVSAATNNKNIICAAWEHLDQIEYSYDTLALSAVQGKPVSTAAMPLISICNLAPNPFKTSSKLKYQLSLPDFVILTIYNMAGQLVKSRNVGYKNAGTYEFTIKADTSLVSGVYFYNLKLKNRGHATPLRKFIVLH</sequence>
<comment type="caution">
    <text evidence="1">The sequence shown here is derived from an EMBL/GenBank/DDBJ whole genome shotgun (WGS) entry which is preliminary data.</text>
</comment>
<gene>
    <name evidence="1" type="ORF">HY768_05770</name>
</gene>
<dbReference type="Proteomes" id="UP000736328">
    <property type="component" value="Unassembled WGS sequence"/>
</dbReference>
<dbReference type="InterPro" id="IPR026444">
    <property type="entry name" value="Secre_tail"/>
</dbReference>
<protein>
    <submittedName>
        <fullName evidence="1">T9SS type A sorting domain-containing protein</fullName>
    </submittedName>
</protein>
<dbReference type="AlphaFoldDB" id="A0A933I8Z7"/>